<dbReference type="GO" id="GO:0005882">
    <property type="term" value="C:intermediate filament"/>
    <property type="evidence" value="ECO:0007669"/>
    <property type="project" value="UniProtKB-KW"/>
</dbReference>
<evidence type="ECO:0000256" key="2">
    <source>
        <dbReference type="ARBA" id="ARBA00022744"/>
    </source>
</evidence>
<evidence type="ECO:0000313" key="4">
    <source>
        <dbReference type="Proteomes" id="UP000008227"/>
    </source>
</evidence>
<keyword evidence="1" id="KW-0677">Repeat</keyword>
<reference evidence="3" key="3">
    <citation type="submission" date="2025-09" db="UniProtKB">
        <authorList>
            <consortium name="Ensembl"/>
        </authorList>
    </citation>
    <scope>IDENTIFICATION</scope>
</reference>
<protein>
    <submittedName>
        <fullName evidence="3">Uncharacterized protein</fullName>
    </submittedName>
</protein>
<evidence type="ECO:0000313" key="3">
    <source>
        <dbReference type="Ensembl" id="ENSSSCP00000079452.1"/>
    </source>
</evidence>
<dbReference type="Proteomes" id="UP000008227">
    <property type="component" value="Chromosome 13"/>
</dbReference>
<name>A0A8W4FKL9_PIG</name>
<dbReference type="Pfam" id="PF11759">
    <property type="entry name" value="KRTAP"/>
    <property type="match status" value="1"/>
</dbReference>
<organism evidence="3 4">
    <name type="scientific">Sus scrofa</name>
    <name type="common">Pig</name>
    <dbReference type="NCBI Taxonomy" id="9823"/>
    <lineage>
        <taxon>Eukaryota</taxon>
        <taxon>Metazoa</taxon>
        <taxon>Chordata</taxon>
        <taxon>Craniata</taxon>
        <taxon>Vertebrata</taxon>
        <taxon>Euteleostomi</taxon>
        <taxon>Mammalia</taxon>
        <taxon>Eutheria</taxon>
        <taxon>Laurasiatheria</taxon>
        <taxon>Artiodactyla</taxon>
        <taxon>Suina</taxon>
        <taxon>Suidae</taxon>
        <taxon>Sus</taxon>
    </lineage>
</organism>
<reference evidence="3" key="1">
    <citation type="journal article" date="2020" name="Gigascience">
        <title>An improved pig reference genome sequence to enable pig genetics and genomics research.</title>
        <authorList>
            <person name="Warr A."/>
            <person name="Affara N."/>
            <person name="Aken B."/>
            <person name="Beiki H."/>
            <person name="Bickhart D.M."/>
            <person name="Billis K."/>
            <person name="Chow W."/>
            <person name="Eory L."/>
            <person name="Finlayson H.A."/>
            <person name="Flicek P."/>
            <person name="Giron C.G."/>
            <person name="Griffin D.K."/>
            <person name="Hall R."/>
            <person name="Hannum G."/>
            <person name="Hourlier T."/>
            <person name="Howe K."/>
            <person name="Hume D.A."/>
            <person name="Izuogu O."/>
            <person name="Kim K."/>
            <person name="Koren S."/>
            <person name="Liu H."/>
            <person name="Manchanda N."/>
            <person name="Martin F.J."/>
            <person name="Nonneman D.J."/>
            <person name="O'Connor R.E."/>
            <person name="Phillippy A.M."/>
            <person name="Rohrer G.A."/>
            <person name="Rosen B.D."/>
            <person name="Rund L.A."/>
            <person name="Sargent C.A."/>
            <person name="Schook L.B."/>
            <person name="Schroeder S.G."/>
            <person name="Schwartz A.S."/>
            <person name="Skinner B.M."/>
            <person name="Talbot R."/>
            <person name="Tseng E."/>
            <person name="Tuggle C.K."/>
            <person name="Watson M."/>
            <person name="Smith T.P.L."/>
            <person name="Archibald A.L."/>
        </authorList>
    </citation>
    <scope>NUCLEOTIDE SEQUENCE [LARGE SCALE GENOMIC DNA]</scope>
    <source>
        <strain evidence="3">Duroc</strain>
    </source>
</reference>
<dbReference type="GO" id="GO:0005829">
    <property type="term" value="C:cytosol"/>
    <property type="evidence" value="ECO:0007669"/>
    <property type="project" value="UniProtKB-ARBA"/>
</dbReference>
<keyword evidence="4" id="KW-1185">Reference proteome</keyword>
<dbReference type="Ensembl" id="ENSSSCT00000105609.1">
    <property type="protein sequence ID" value="ENSSSCP00000079452.1"/>
    <property type="gene ID" value="ENSSSCG00000056492.1"/>
</dbReference>
<keyword evidence="2" id="KW-0416">Keratin</keyword>
<dbReference type="InterPro" id="IPR021743">
    <property type="entry name" value="KRTAP_type8/19/20/21/22"/>
</dbReference>
<proteinExistence type="predicted"/>
<accession>A0A8W4FKL9</accession>
<evidence type="ECO:0000256" key="1">
    <source>
        <dbReference type="ARBA" id="ARBA00022737"/>
    </source>
</evidence>
<dbReference type="AlphaFoldDB" id="A0A8W4FKL9"/>
<sequence length="53" mass="5807">MCFYSNYFHGLGYDCGCLGCGYSCGYGHGCDGYGYSSSCPSCGGRFWILLRNF</sequence>
<reference evidence="3" key="2">
    <citation type="submission" date="2025-08" db="UniProtKB">
        <authorList>
            <consortium name="Ensembl"/>
        </authorList>
    </citation>
    <scope>IDENTIFICATION</scope>
</reference>